<evidence type="ECO:0000313" key="2">
    <source>
        <dbReference type="Proteomes" id="UP000234323"/>
    </source>
</evidence>
<dbReference type="AlphaFoldDB" id="A0A2I1GEH1"/>
<proteinExistence type="predicted"/>
<reference evidence="1 2" key="1">
    <citation type="submission" date="2015-10" db="EMBL/GenBank/DDBJ databases">
        <title>Genome analyses suggest a sexual origin of heterokaryosis in a supposedly ancient asexual fungus.</title>
        <authorList>
            <person name="Ropars J."/>
            <person name="Sedzielewska K."/>
            <person name="Noel J."/>
            <person name="Charron P."/>
            <person name="Farinelli L."/>
            <person name="Marton T."/>
            <person name="Kruger M."/>
            <person name="Pelin A."/>
            <person name="Brachmann A."/>
            <person name="Corradi N."/>
        </authorList>
    </citation>
    <scope>NUCLEOTIDE SEQUENCE [LARGE SCALE GENOMIC DNA]</scope>
    <source>
        <strain evidence="1 2">A4</strain>
    </source>
</reference>
<sequence length="92" mass="10519">MFELGNNTTLDTNFFLYSSLIFKVASFDYQKTYETLAKFHRIFANDCSQSPGILFWEISSGQPTFYAKGEHYDVGLIYDILQGLRETVVPGT</sequence>
<dbReference type="Proteomes" id="UP000234323">
    <property type="component" value="Unassembled WGS sequence"/>
</dbReference>
<dbReference type="EMBL" id="LLXI01000361">
    <property type="protein sequence ID" value="PKY45028.1"/>
    <property type="molecule type" value="Genomic_DNA"/>
</dbReference>
<organism evidence="1 2">
    <name type="scientific">Rhizophagus irregularis</name>
    <dbReference type="NCBI Taxonomy" id="588596"/>
    <lineage>
        <taxon>Eukaryota</taxon>
        <taxon>Fungi</taxon>
        <taxon>Fungi incertae sedis</taxon>
        <taxon>Mucoromycota</taxon>
        <taxon>Glomeromycotina</taxon>
        <taxon>Glomeromycetes</taxon>
        <taxon>Glomerales</taxon>
        <taxon>Glomeraceae</taxon>
        <taxon>Rhizophagus</taxon>
    </lineage>
</organism>
<protein>
    <submittedName>
        <fullName evidence="1">Uncharacterized protein</fullName>
    </submittedName>
</protein>
<evidence type="ECO:0000313" key="1">
    <source>
        <dbReference type="EMBL" id="PKY45028.1"/>
    </source>
</evidence>
<comment type="caution">
    <text evidence="1">The sequence shown here is derived from an EMBL/GenBank/DDBJ whole genome shotgun (WGS) entry which is preliminary data.</text>
</comment>
<name>A0A2I1GEH1_9GLOM</name>
<keyword evidence="2" id="KW-1185">Reference proteome</keyword>
<dbReference type="VEuPathDB" id="FungiDB:FUN_023764"/>
<gene>
    <name evidence="1" type="ORF">RhiirA4_459507</name>
</gene>
<accession>A0A2I1GEH1</accession>
<dbReference type="VEuPathDB" id="FungiDB:RhiirFUN_001858"/>